<feature type="region of interest" description="Disordered" evidence="1">
    <location>
        <begin position="302"/>
        <end position="324"/>
    </location>
</feature>
<evidence type="ECO:0000256" key="1">
    <source>
        <dbReference type="SAM" id="MobiDB-lite"/>
    </source>
</evidence>
<comment type="caution">
    <text evidence="2">The sequence shown here is derived from an EMBL/GenBank/DDBJ whole genome shotgun (WGS) entry which is preliminary data.</text>
</comment>
<organism evidence="2 3">
    <name type="scientific">Apodemus speciosus</name>
    <name type="common">Large Japanese field mouse</name>
    <dbReference type="NCBI Taxonomy" id="105296"/>
    <lineage>
        <taxon>Eukaryota</taxon>
        <taxon>Metazoa</taxon>
        <taxon>Chordata</taxon>
        <taxon>Craniata</taxon>
        <taxon>Vertebrata</taxon>
        <taxon>Euteleostomi</taxon>
        <taxon>Mammalia</taxon>
        <taxon>Eutheria</taxon>
        <taxon>Euarchontoglires</taxon>
        <taxon>Glires</taxon>
        <taxon>Rodentia</taxon>
        <taxon>Myomorpha</taxon>
        <taxon>Muroidea</taxon>
        <taxon>Muridae</taxon>
        <taxon>Murinae</taxon>
        <taxon>Apodemus</taxon>
    </lineage>
</organism>
<evidence type="ECO:0008006" key="4">
    <source>
        <dbReference type="Google" id="ProtNLM"/>
    </source>
</evidence>
<sequence length="480" mass="54141">MKPLHLDISGVNDPESIPQGQRICLYPKFNPNNENDPVKADIGLVILEEPISGDEIPLSQSTNISLKSCSKCQYRSCYVYEYQKVQRASPVLCLLKNRWELVGLIHKTSRICQNPTVIIRTTPYFSWIKRFIKASKKLLNPTSSLRCRTLYENEHVPQIRHSHNYFPTLASHNSSLRVFQGIGISPQTQNTNNVRKIFNFSDLNYFPDSHRLFLDKSQTPQPVKPLPIAGLPGNSGQNLIQYYQNTPPHNTGNLSKSDTTISDTTISYTFPKTDGAKPWGFAAYNTDESFDNIMADIIKQSNPSEDNEVEPENFHEDRTTDDSWMENTNDLEKYLDLLRVMSNGPQNQYTTKANLPPSFPLSAGEGPRGLSTTSAAVNKTDLPMRSLLQNETFNMPSFENRRIPKPSSIIELWSSPSDYYVVSSQDQLATDSTRAQNHPVTDANRFQILPVASIGIPSTSKFTYESLPIDLEAKTPPYPN</sequence>
<gene>
    <name evidence="2" type="ORF">APTSU1_001828100</name>
</gene>
<evidence type="ECO:0000313" key="3">
    <source>
        <dbReference type="Proteomes" id="UP001623349"/>
    </source>
</evidence>
<name>A0ABQ0FV60_APOSI</name>
<reference evidence="2 3" key="1">
    <citation type="submission" date="2024-08" db="EMBL/GenBank/DDBJ databases">
        <title>The draft genome of Apodemus speciosus.</title>
        <authorList>
            <person name="Nabeshima K."/>
            <person name="Suzuki S."/>
            <person name="Onuma M."/>
        </authorList>
    </citation>
    <scope>NUCLEOTIDE SEQUENCE [LARGE SCALE GENOMIC DNA]</scope>
    <source>
        <strain evidence="2">IB14-021</strain>
    </source>
</reference>
<accession>A0ABQ0FV60</accession>
<protein>
    <recommendedName>
        <fullName evidence="4">Peptidase S1 domain-containing protein</fullName>
    </recommendedName>
</protein>
<feature type="compositionally biased region" description="Basic and acidic residues" evidence="1">
    <location>
        <begin position="312"/>
        <end position="321"/>
    </location>
</feature>
<keyword evidence="3" id="KW-1185">Reference proteome</keyword>
<dbReference type="EMBL" id="BAAFST010000020">
    <property type="protein sequence ID" value="GAB1303040.1"/>
    <property type="molecule type" value="Genomic_DNA"/>
</dbReference>
<dbReference type="Proteomes" id="UP001623349">
    <property type="component" value="Unassembled WGS sequence"/>
</dbReference>
<dbReference type="SUPFAM" id="SSF50494">
    <property type="entry name" value="Trypsin-like serine proteases"/>
    <property type="match status" value="1"/>
</dbReference>
<proteinExistence type="predicted"/>
<evidence type="ECO:0000313" key="2">
    <source>
        <dbReference type="EMBL" id="GAB1303040.1"/>
    </source>
</evidence>
<dbReference type="InterPro" id="IPR009003">
    <property type="entry name" value="Peptidase_S1_PA"/>
</dbReference>